<dbReference type="PANTHER" id="PTHR33116:SF86">
    <property type="entry name" value="REVERSE TRANSCRIPTASE DOMAIN-CONTAINING PROTEIN"/>
    <property type="match status" value="1"/>
</dbReference>
<reference evidence="2" key="1">
    <citation type="journal article" date="2014" name="Plant J.">
        <title>Profiling of extensively diversified plant LINEs reveals distinct plant-specific subclades.</title>
        <authorList>
            <person name="Heitkam T."/>
            <person name="Holtgrawe D."/>
            <person name="Dohm J.C."/>
            <person name="Minoche A.E."/>
            <person name="Himmelbauer H."/>
            <person name="Weisshaar B."/>
            <person name="Schmidt T."/>
        </authorList>
    </citation>
    <scope>NUCLEOTIDE SEQUENCE</scope>
    <source>
        <tissue evidence="2">Leaf</tissue>
    </source>
</reference>
<organism evidence="2">
    <name type="scientific">Beta vulgaris subsp. vulgaris</name>
    <name type="common">Beet</name>
    <dbReference type="NCBI Taxonomy" id="3555"/>
    <lineage>
        <taxon>Eukaryota</taxon>
        <taxon>Viridiplantae</taxon>
        <taxon>Streptophyta</taxon>
        <taxon>Embryophyta</taxon>
        <taxon>Tracheophyta</taxon>
        <taxon>Spermatophyta</taxon>
        <taxon>Magnoliopsida</taxon>
        <taxon>eudicotyledons</taxon>
        <taxon>Gunneridae</taxon>
        <taxon>Pentapetalae</taxon>
        <taxon>Caryophyllales</taxon>
        <taxon>Chenopodiaceae</taxon>
        <taxon>Betoideae</taxon>
        <taxon>Beta</taxon>
    </lineage>
</organism>
<sequence length="1357" mass="154915">MKILCWNCQGMGNPWTVRQLRRLMASNTPDSLFMSETKVTKNIVEQKKESLGFSGAFGVSCVGRAGGLCMFWKEETISFRMVSFSQNHICGDVGSNGDVRWRFVGIYGWPEEENKHKTWALIKGLCDEYEGPIVFGGDFNEILSYDEKEGGASRERRAIVGFRNVMDDCSLGDLRFVGQWHTWERGRSPESRIRERLDRFIVSRSWLHLFPEAFIDHQVRYCSDHAAIVLRCLGNEGMPRRRAGGFWFETFWLLDDTCEEVVRGAWNAAEGGRICEKLGAVARELQGWSKKTFGSLRKKIEAVEKKLHAAQGEATSIDSWERCVGLERELDELHAKNEAYWYLRSRVAEVKDGDRNTSYFHHKASQRKKRNLIHGIFDGGGRWQTEGEEIECVVERYFQEIFTSSEPSSNDFQEVLQHVKRSVTQEYNDILLKPYSKEEIFAALSDMHPCKAPGPDGMHAIFYQRFWHIIGDEVFNFVSSILHNYSCPGNVNCTNIALIPKVKSPTVVSEFRPISLCNVLYKIASKAIVLRLKRFLPCIATENQSAFVPGRLISDNSLIALEIFHTMKKRNNSRKGLMAMKLDMSKAYDRVEWGFLRKLLLTMGFDGRWVNLVMSCVATVSYSFIINGRVCGSVTPSRGLRQGDPLSPFLFILVADAFSQMVKQKVVSKEIHGAKASRNGPEISHLLFADDSLLFTRATRQECLTIVDILNKYEAASGQKINYEKSEVSFSRGVSCEKKEELITLLHMRQVDRHQKYLGIPALCGRSKKVLFRELLDRMWKKLRGWKEKLLSRAGKEVLIKAVIQALPTYLMGVYKLPVAVIQEIHSAMARFWWGGKGDERKMHWLSWEKMCKPKCMGGMGFKDLAVFNDALLGKQVWRLLHNKESLLSRVMSAKYYPHGDVRYARLGYSHSYSWRSIWGAKSLVLEGLIWRVGDGTKIDIWSAPWVGDEEGRFIKSARVEGLEVVGDLMDVERKEWNVELIERHFNERDQQCILAIPLSTRCLQDELTWAYSKDGTYSVKTAYMLGKGGNLDDFHRVWNILWSLNVSPKVRHFLWRACTSSLPVRKVLQRRHLIDEAGCPCCAREDETQFHLFYRCPMSLKLWEELGSYILLPGIEDEAMCDTLVRWSQMDAKVVQKGCYILWNVWVERNRRVFEHTSQPATVVGQRIMRQVEDFNNYAVKIYGGMRSSAALSPSRWYAPPVGAIKLNTDASLAEEGWVGLGVIARDSEGKVCFAATRRVRAYWPPEVAECKAIYMATRLAQAHGYGDVIFESDSLVATKRLTKAAIFFSDLDAILGDILSMCNAFSSVSFSHVKRDGNTVAHNLARVVPFGVEQCWEHHCPSSVTPYVLMDTLSL</sequence>
<proteinExistence type="predicted"/>
<dbReference type="SUPFAM" id="SSF56672">
    <property type="entry name" value="DNA/RNA polymerases"/>
    <property type="match status" value="1"/>
</dbReference>
<dbReference type="InterPro" id="IPR000477">
    <property type="entry name" value="RT_dom"/>
</dbReference>
<dbReference type="Gene3D" id="3.60.10.10">
    <property type="entry name" value="Endonuclease/exonuclease/phosphatase"/>
    <property type="match status" value="1"/>
</dbReference>
<dbReference type="InterPro" id="IPR044730">
    <property type="entry name" value="RNase_H-like_dom_plant"/>
</dbReference>
<protein>
    <recommendedName>
        <fullName evidence="1">Reverse transcriptase domain-containing protein</fullName>
    </recommendedName>
</protein>
<dbReference type="CDD" id="cd01650">
    <property type="entry name" value="RT_nLTR_like"/>
    <property type="match status" value="1"/>
</dbReference>
<dbReference type="Pfam" id="PF13456">
    <property type="entry name" value="RVT_3"/>
    <property type="match status" value="1"/>
</dbReference>
<evidence type="ECO:0000259" key="1">
    <source>
        <dbReference type="PROSITE" id="PS50878"/>
    </source>
</evidence>
<feature type="domain" description="Reverse transcriptase" evidence="1">
    <location>
        <begin position="480"/>
        <end position="762"/>
    </location>
</feature>
<dbReference type="PROSITE" id="PS50878">
    <property type="entry name" value="RT_POL"/>
    <property type="match status" value="1"/>
</dbReference>
<dbReference type="InterPro" id="IPR005135">
    <property type="entry name" value="Endo/exonuclease/phosphatase"/>
</dbReference>
<dbReference type="InterPro" id="IPR026960">
    <property type="entry name" value="RVT-Znf"/>
</dbReference>
<dbReference type="InterPro" id="IPR036397">
    <property type="entry name" value="RNaseH_sf"/>
</dbReference>
<dbReference type="InterPro" id="IPR012337">
    <property type="entry name" value="RNaseH-like_sf"/>
</dbReference>
<dbReference type="InterPro" id="IPR036691">
    <property type="entry name" value="Endo/exonu/phosph_ase_sf"/>
</dbReference>
<dbReference type="Pfam" id="PF00078">
    <property type="entry name" value="RVT_1"/>
    <property type="match status" value="1"/>
</dbReference>
<dbReference type="GO" id="GO:0003676">
    <property type="term" value="F:nucleic acid binding"/>
    <property type="evidence" value="ECO:0007669"/>
    <property type="project" value="InterPro"/>
</dbReference>
<evidence type="ECO:0000313" key="2">
    <source>
        <dbReference type="EMBL" id="CCA66050.1"/>
    </source>
</evidence>
<dbReference type="Pfam" id="PF03372">
    <property type="entry name" value="Exo_endo_phos"/>
    <property type="match status" value="1"/>
</dbReference>
<dbReference type="PANTHER" id="PTHR33116">
    <property type="entry name" value="REVERSE TRANSCRIPTASE ZINC-BINDING DOMAIN-CONTAINING PROTEIN-RELATED-RELATED"/>
    <property type="match status" value="1"/>
</dbReference>
<dbReference type="InterPro" id="IPR002156">
    <property type="entry name" value="RNaseH_domain"/>
</dbReference>
<dbReference type="EMBL" id="FR852834">
    <property type="protein sequence ID" value="CCA66050.1"/>
    <property type="molecule type" value="Genomic_DNA"/>
</dbReference>
<name>F4NCJ4_BETVV</name>
<dbReference type="CDD" id="cd06222">
    <property type="entry name" value="RNase_H_like"/>
    <property type="match status" value="1"/>
</dbReference>
<accession>F4NCJ4</accession>
<dbReference type="SUPFAM" id="SSF56219">
    <property type="entry name" value="DNase I-like"/>
    <property type="match status" value="1"/>
</dbReference>
<dbReference type="Gene3D" id="3.30.420.10">
    <property type="entry name" value="Ribonuclease H-like superfamily/Ribonuclease H"/>
    <property type="match status" value="1"/>
</dbReference>
<dbReference type="Pfam" id="PF13966">
    <property type="entry name" value="zf-RVT"/>
    <property type="match status" value="1"/>
</dbReference>
<dbReference type="GO" id="GO:0004523">
    <property type="term" value="F:RNA-DNA hybrid ribonuclease activity"/>
    <property type="evidence" value="ECO:0007669"/>
    <property type="project" value="InterPro"/>
</dbReference>
<dbReference type="SUPFAM" id="SSF53098">
    <property type="entry name" value="Ribonuclease H-like"/>
    <property type="match status" value="1"/>
</dbReference>
<dbReference type="InterPro" id="IPR043502">
    <property type="entry name" value="DNA/RNA_pol_sf"/>
</dbReference>